<evidence type="ECO:0000256" key="1">
    <source>
        <dbReference type="SAM" id="Coils"/>
    </source>
</evidence>
<evidence type="ECO:0000256" key="2">
    <source>
        <dbReference type="SAM" id="MobiDB-lite"/>
    </source>
</evidence>
<comment type="caution">
    <text evidence="3">The sequence shown here is derived from an EMBL/GenBank/DDBJ whole genome shotgun (WGS) entry which is preliminary data.</text>
</comment>
<dbReference type="AlphaFoldDB" id="A0A388KVY1"/>
<name>A0A388KVY1_CHABU</name>
<dbReference type="Proteomes" id="UP000265515">
    <property type="component" value="Unassembled WGS sequence"/>
</dbReference>
<feature type="region of interest" description="Disordered" evidence="2">
    <location>
        <begin position="171"/>
        <end position="194"/>
    </location>
</feature>
<reference evidence="3 4" key="1">
    <citation type="journal article" date="2018" name="Cell">
        <title>The Chara Genome: Secondary Complexity and Implications for Plant Terrestrialization.</title>
        <authorList>
            <person name="Nishiyama T."/>
            <person name="Sakayama H."/>
            <person name="Vries J.D."/>
            <person name="Buschmann H."/>
            <person name="Saint-Marcoux D."/>
            <person name="Ullrich K.K."/>
            <person name="Haas F.B."/>
            <person name="Vanderstraeten L."/>
            <person name="Becker D."/>
            <person name="Lang D."/>
            <person name="Vosolsobe S."/>
            <person name="Rombauts S."/>
            <person name="Wilhelmsson P.K.I."/>
            <person name="Janitza P."/>
            <person name="Kern R."/>
            <person name="Heyl A."/>
            <person name="Rumpler F."/>
            <person name="Villalobos L.I.A.C."/>
            <person name="Clay J.M."/>
            <person name="Skokan R."/>
            <person name="Toyoda A."/>
            <person name="Suzuki Y."/>
            <person name="Kagoshima H."/>
            <person name="Schijlen E."/>
            <person name="Tajeshwar N."/>
            <person name="Catarino B."/>
            <person name="Hetherington A.J."/>
            <person name="Saltykova A."/>
            <person name="Bonnot C."/>
            <person name="Breuninger H."/>
            <person name="Symeonidi A."/>
            <person name="Radhakrishnan G.V."/>
            <person name="Van Nieuwerburgh F."/>
            <person name="Deforce D."/>
            <person name="Chang C."/>
            <person name="Karol K.G."/>
            <person name="Hedrich R."/>
            <person name="Ulvskov P."/>
            <person name="Glockner G."/>
            <person name="Delwiche C.F."/>
            <person name="Petrasek J."/>
            <person name="Van de Peer Y."/>
            <person name="Friml J."/>
            <person name="Beilby M."/>
            <person name="Dolan L."/>
            <person name="Kohara Y."/>
            <person name="Sugano S."/>
            <person name="Fujiyama A."/>
            <person name="Delaux P.-M."/>
            <person name="Quint M."/>
            <person name="TheiBen G."/>
            <person name="Hagemann M."/>
            <person name="Harholt J."/>
            <person name="Dunand C."/>
            <person name="Zachgo S."/>
            <person name="Langdale J."/>
            <person name="Maumus F."/>
            <person name="Straeten D.V.D."/>
            <person name="Gould S.B."/>
            <person name="Rensing S.A."/>
        </authorList>
    </citation>
    <scope>NUCLEOTIDE SEQUENCE [LARGE SCALE GENOMIC DNA]</scope>
    <source>
        <strain evidence="3 4">S276</strain>
    </source>
</reference>
<gene>
    <name evidence="3" type="ORF">CBR_g17929</name>
</gene>
<protein>
    <submittedName>
        <fullName evidence="3">Uncharacterized protein</fullName>
    </submittedName>
</protein>
<feature type="coiled-coil region" evidence="1">
    <location>
        <begin position="125"/>
        <end position="159"/>
    </location>
</feature>
<dbReference type="Gramene" id="GBG74216">
    <property type="protein sequence ID" value="GBG74216"/>
    <property type="gene ID" value="CBR_g17929"/>
</dbReference>
<feature type="compositionally biased region" description="Basic and acidic residues" evidence="2">
    <location>
        <begin position="8"/>
        <end position="39"/>
    </location>
</feature>
<keyword evidence="4" id="KW-1185">Reference proteome</keyword>
<feature type="region of interest" description="Disordered" evidence="2">
    <location>
        <begin position="1"/>
        <end position="39"/>
    </location>
</feature>
<accession>A0A388KVY1</accession>
<keyword evidence="1" id="KW-0175">Coiled coil</keyword>
<sequence length="221" mass="25117">MKAWYDAEMEKLNAQRAEAEPEKREREEEEKTVKDKKDREDFHAELNATMNAKMDRMYEAMAGRKLTDSNDAITALKKEVENLRLRASGSGAAVNNCGNTSISNDELIARLLQEHEQMKVKMGQAADTSRRVQMMEDEIKALRSKHDEAIAEVETWKKEALRPGIKRSCTAMTPDPKLRSQPLTTPMKSAVKPAGDPAELVQLHRLEVNSLKELRLQELNQ</sequence>
<evidence type="ECO:0000313" key="4">
    <source>
        <dbReference type="Proteomes" id="UP000265515"/>
    </source>
</evidence>
<organism evidence="3 4">
    <name type="scientific">Chara braunii</name>
    <name type="common">Braun's stonewort</name>
    <dbReference type="NCBI Taxonomy" id="69332"/>
    <lineage>
        <taxon>Eukaryota</taxon>
        <taxon>Viridiplantae</taxon>
        <taxon>Streptophyta</taxon>
        <taxon>Charophyceae</taxon>
        <taxon>Charales</taxon>
        <taxon>Characeae</taxon>
        <taxon>Chara</taxon>
    </lineage>
</organism>
<proteinExistence type="predicted"/>
<evidence type="ECO:0000313" key="3">
    <source>
        <dbReference type="EMBL" id="GBG74216.1"/>
    </source>
</evidence>
<dbReference type="EMBL" id="BFEA01000199">
    <property type="protein sequence ID" value="GBG74216.1"/>
    <property type="molecule type" value="Genomic_DNA"/>
</dbReference>